<dbReference type="PROSITE" id="PS00760">
    <property type="entry name" value="SPASE_I_2"/>
    <property type="match status" value="1"/>
</dbReference>
<evidence type="ECO:0000313" key="8">
    <source>
        <dbReference type="EMBL" id="GBG10102.1"/>
    </source>
</evidence>
<dbReference type="PANTHER" id="PTHR43390">
    <property type="entry name" value="SIGNAL PEPTIDASE I"/>
    <property type="match status" value="1"/>
</dbReference>
<dbReference type="GO" id="GO:0006465">
    <property type="term" value="P:signal peptide processing"/>
    <property type="evidence" value="ECO:0007669"/>
    <property type="project" value="InterPro"/>
</dbReference>
<sequence length="137" mass="15390">MEPTLAQDEWLFVNKIGYLLGSPGRGDVIVLKDPSGSEGKLRYLVKRIVGMPGDRVEIAGQQLYINGELVDEPYTDSPIEGMNYGPEVIQQGHFFVMGDNRRERASLDSRTFHAVPRELIIGRAEAIVWPIPQLRLL</sequence>
<reference evidence="8 9" key="1">
    <citation type="submission" date="2017-08" db="EMBL/GenBank/DDBJ databases">
        <title>Substantial Increase in Enzyme Production by Combined Drug-Resistance Mutations in Paenibacillus agaridevorans.</title>
        <authorList>
            <person name="Tanaka Y."/>
            <person name="Funane K."/>
            <person name="Hosaka T."/>
            <person name="Shiwa Y."/>
            <person name="Fujita N."/>
            <person name="Miyazaki T."/>
            <person name="Yoshikawa H."/>
            <person name="Murakami K."/>
            <person name="Kasahara K."/>
            <person name="Inaoka T."/>
            <person name="Hiraga Y."/>
            <person name="Ochi K."/>
        </authorList>
    </citation>
    <scope>NUCLEOTIDE SEQUENCE [LARGE SCALE GENOMIC DNA]</scope>
    <source>
        <strain evidence="8 9">T-3040</strain>
    </source>
</reference>
<dbReference type="EC" id="3.4.21.89" evidence="4 6"/>
<accession>A0A2R5ETU9</accession>
<feature type="domain" description="Peptidase S26" evidence="7">
    <location>
        <begin position="1"/>
        <end position="129"/>
    </location>
</feature>
<protein>
    <recommendedName>
        <fullName evidence="4 6">Signal peptidase I</fullName>
        <ecNumber evidence="4 6">3.4.21.89</ecNumber>
    </recommendedName>
</protein>
<evidence type="ECO:0000256" key="6">
    <source>
        <dbReference type="RuleBase" id="RU362042"/>
    </source>
</evidence>
<dbReference type="InterPro" id="IPR000223">
    <property type="entry name" value="Pept_S26A_signal_pept_1"/>
</dbReference>
<comment type="subcellular location">
    <subcellularLocation>
        <location evidence="2">Cell membrane</location>
        <topology evidence="2">Single-pass type II membrane protein</topology>
    </subcellularLocation>
    <subcellularLocation>
        <location evidence="6">Membrane</location>
        <topology evidence="6">Single-pass type II membrane protein</topology>
    </subcellularLocation>
</comment>
<dbReference type="EMBL" id="BDQX01000291">
    <property type="protein sequence ID" value="GBG10102.1"/>
    <property type="molecule type" value="Genomic_DNA"/>
</dbReference>
<dbReference type="InterPro" id="IPR036286">
    <property type="entry name" value="LexA/Signal_pep-like_sf"/>
</dbReference>
<dbReference type="Pfam" id="PF10502">
    <property type="entry name" value="Peptidase_S26"/>
    <property type="match status" value="1"/>
</dbReference>
<dbReference type="InterPro" id="IPR019757">
    <property type="entry name" value="Pept_S26A_signal_pept_1_Lys-AS"/>
</dbReference>
<proteinExistence type="inferred from homology"/>
<evidence type="ECO:0000256" key="5">
    <source>
        <dbReference type="ARBA" id="ARBA00022801"/>
    </source>
</evidence>
<dbReference type="AlphaFoldDB" id="A0A2R5ETU9"/>
<keyword evidence="9" id="KW-1185">Reference proteome</keyword>
<dbReference type="GO" id="GO:0009003">
    <property type="term" value="F:signal peptidase activity"/>
    <property type="evidence" value="ECO:0007669"/>
    <property type="project" value="UniProtKB-EC"/>
</dbReference>
<evidence type="ECO:0000256" key="3">
    <source>
        <dbReference type="ARBA" id="ARBA00009370"/>
    </source>
</evidence>
<dbReference type="GO" id="GO:0005886">
    <property type="term" value="C:plasma membrane"/>
    <property type="evidence" value="ECO:0007669"/>
    <property type="project" value="UniProtKB-SubCell"/>
</dbReference>
<dbReference type="GO" id="GO:0004252">
    <property type="term" value="F:serine-type endopeptidase activity"/>
    <property type="evidence" value="ECO:0007669"/>
    <property type="project" value="InterPro"/>
</dbReference>
<dbReference type="CDD" id="cd06530">
    <property type="entry name" value="S26_SPase_I"/>
    <property type="match status" value="1"/>
</dbReference>
<dbReference type="Gene3D" id="2.10.109.10">
    <property type="entry name" value="Umud Fragment, subunit A"/>
    <property type="match status" value="1"/>
</dbReference>
<comment type="catalytic activity">
    <reaction evidence="1 6">
        <text>Cleavage of hydrophobic, N-terminal signal or leader sequences from secreted and periplasmic proteins.</text>
        <dbReference type="EC" id="3.4.21.89"/>
    </reaction>
</comment>
<gene>
    <name evidence="8" type="ORF">PAT3040_04814</name>
</gene>
<dbReference type="PRINTS" id="PR00727">
    <property type="entry name" value="LEADERPTASE"/>
</dbReference>
<evidence type="ECO:0000256" key="2">
    <source>
        <dbReference type="ARBA" id="ARBA00004401"/>
    </source>
</evidence>
<evidence type="ECO:0000259" key="7">
    <source>
        <dbReference type="Pfam" id="PF10502"/>
    </source>
</evidence>
<keyword evidence="5 6" id="KW-0378">Hydrolase</keyword>
<evidence type="ECO:0000313" key="9">
    <source>
        <dbReference type="Proteomes" id="UP000245202"/>
    </source>
</evidence>
<comment type="similarity">
    <text evidence="3 6">Belongs to the peptidase S26 family.</text>
</comment>
<dbReference type="InterPro" id="IPR019533">
    <property type="entry name" value="Peptidase_S26"/>
</dbReference>
<evidence type="ECO:0000256" key="1">
    <source>
        <dbReference type="ARBA" id="ARBA00000677"/>
    </source>
</evidence>
<organism evidence="8 9">
    <name type="scientific">Paenibacillus agaridevorans</name>
    <dbReference type="NCBI Taxonomy" id="171404"/>
    <lineage>
        <taxon>Bacteria</taxon>
        <taxon>Bacillati</taxon>
        <taxon>Bacillota</taxon>
        <taxon>Bacilli</taxon>
        <taxon>Bacillales</taxon>
        <taxon>Paenibacillaceae</taxon>
        <taxon>Paenibacillus</taxon>
    </lineage>
</organism>
<dbReference type="NCBIfam" id="TIGR02227">
    <property type="entry name" value="sigpep_I_bact"/>
    <property type="match status" value="1"/>
</dbReference>
<comment type="caution">
    <text evidence="8">The sequence shown here is derived from an EMBL/GenBank/DDBJ whole genome shotgun (WGS) entry which is preliminary data.</text>
</comment>
<name>A0A2R5ETU9_9BACL</name>
<dbReference type="SUPFAM" id="SSF51306">
    <property type="entry name" value="LexA/Signal peptidase"/>
    <property type="match status" value="1"/>
</dbReference>
<evidence type="ECO:0000256" key="4">
    <source>
        <dbReference type="ARBA" id="ARBA00013208"/>
    </source>
</evidence>
<keyword evidence="6" id="KW-0645">Protease</keyword>
<dbReference type="PANTHER" id="PTHR43390:SF1">
    <property type="entry name" value="CHLOROPLAST PROCESSING PEPTIDASE"/>
    <property type="match status" value="1"/>
</dbReference>
<dbReference type="Proteomes" id="UP000245202">
    <property type="component" value="Unassembled WGS sequence"/>
</dbReference>